<evidence type="ECO:0000313" key="4">
    <source>
        <dbReference type="Proteomes" id="UP000617951"/>
    </source>
</evidence>
<evidence type="ECO:0000313" key="3">
    <source>
        <dbReference type="EMBL" id="MBC8538299.1"/>
    </source>
</evidence>
<dbReference type="InterPro" id="IPR048402">
    <property type="entry name" value="YpeB_N"/>
</dbReference>
<sequence length="441" mass="48778">MENRYRKIWMIVTLCILSVAVVGLILYAVFADRQINDYKNEILAKANGAFEEIVDEVSGLGTKLLKVSVSNDAENTQKLLMDLWREAGTAEASLAGLPLSEETRAKLTAYFNTTGDYAKQLSESLLAGNPLEEKDKEQLAAIKETCRQIEEQLMDAWNKGYMAEVNLDAFIPEGAEAQLVDFVSQEYPRLIYDGPFSESTMNKEPVGVPIHKITEQEGLKAAQAFSGMEALEPGSHSDGQLPFYQYVGKIEDRDVEVSVTKQGGRILYYFVSTNADGLTILPTQAREKEVRAAAQAFLQAKGYPACQESYIQYYNGCALINMVPLQGETKLYPDLIKVWVDMETTQVVGLDTRGYLMNHQERELAEPKLTLEEAKAKINAGLTVTGTAQAVIPTETGGEKFCYEFTCKAGGEDCIVYIDCETGKEADILSIIHTNNGTLTE</sequence>
<evidence type="ECO:0000259" key="1">
    <source>
        <dbReference type="Pfam" id="PF14620"/>
    </source>
</evidence>
<feature type="domain" description="Sporulation protein YpeB N-terminal" evidence="2">
    <location>
        <begin position="36"/>
        <end position="157"/>
    </location>
</feature>
<reference evidence="3" key="1">
    <citation type="submission" date="2020-08" db="EMBL/GenBank/DDBJ databases">
        <title>Genome public.</title>
        <authorList>
            <person name="Liu C."/>
            <person name="Sun Q."/>
        </authorList>
    </citation>
    <scope>NUCLEOTIDE SEQUENCE</scope>
    <source>
        <strain evidence="3">NSJ-63</strain>
    </source>
</reference>
<proteinExistence type="predicted"/>
<dbReference type="GO" id="GO:0009847">
    <property type="term" value="P:spore germination"/>
    <property type="evidence" value="ECO:0007669"/>
    <property type="project" value="InterPro"/>
</dbReference>
<accession>A0A926DIC0</accession>
<gene>
    <name evidence="3" type="ORF">H8693_05060</name>
</gene>
<comment type="caution">
    <text evidence="3">The sequence shown here is derived from an EMBL/GenBank/DDBJ whole genome shotgun (WGS) entry which is preliminary data.</text>
</comment>
<feature type="domain" description="Sporulation protein YpeB PepSY1 and PepSY2" evidence="1">
    <location>
        <begin position="183"/>
        <end position="364"/>
    </location>
</feature>
<dbReference type="AlphaFoldDB" id="A0A926DIC0"/>
<organism evidence="3 4">
    <name type="scientific">Guopingia tenuis</name>
    <dbReference type="NCBI Taxonomy" id="2763656"/>
    <lineage>
        <taxon>Bacteria</taxon>
        <taxon>Bacillati</taxon>
        <taxon>Bacillota</taxon>
        <taxon>Clostridia</taxon>
        <taxon>Christensenellales</taxon>
        <taxon>Christensenellaceae</taxon>
        <taxon>Guopingia</taxon>
    </lineage>
</organism>
<evidence type="ECO:0000259" key="2">
    <source>
        <dbReference type="Pfam" id="PF20769"/>
    </source>
</evidence>
<name>A0A926DIC0_9FIRM</name>
<keyword evidence="4" id="KW-1185">Reference proteome</keyword>
<dbReference type="RefSeq" id="WP_249280055.1">
    <property type="nucleotide sequence ID" value="NZ_JACRSS010000001.1"/>
</dbReference>
<dbReference type="EMBL" id="JACRSS010000001">
    <property type="protein sequence ID" value="MBC8538299.1"/>
    <property type="molecule type" value="Genomic_DNA"/>
</dbReference>
<dbReference type="Pfam" id="PF14620">
    <property type="entry name" value="YPEB_PepSY1-2"/>
    <property type="match status" value="1"/>
</dbReference>
<dbReference type="Proteomes" id="UP000617951">
    <property type="component" value="Unassembled WGS sequence"/>
</dbReference>
<dbReference type="Pfam" id="PF20769">
    <property type="entry name" value="YPEB_N"/>
    <property type="match status" value="1"/>
</dbReference>
<dbReference type="InterPro" id="IPR014239">
    <property type="entry name" value="YpeB_PepSY1-2"/>
</dbReference>
<protein>
    <submittedName>
        <fullName evidence="3">Germination protein YpeB</fullName>
    </submittedName>
</protein>